<reference evidence="1" key="1">
    <citation type="submission" date="2014-09" db="EMBL/GenBank/DDBJ databases">
        <authorList>
            <person name="Magalhaes I.L.F."/>
            <person name="Oliveira U."/>
            <person name="Santos F.R."/>
            <person name="Vidigal T.H.D.A."/>
            <person name="Brescovit A.D."/>
            <person name="Santos A.J."/>
        </authorList>
    </citation>
    <scope>NUCLEOTIDE SEQUENCE</scope>
    <source>
        <tissue evidence="1">Shoot tissue taken approximately 20 cm above the soil surface</tissue>
    </source>
</reference>
<name>A0A0A9E1W5_ARUDO</name>
<accession>A0A0A9E1W5</accession>
<organism evidence="1">
    <name type="scientific">Arundo donax</name>
    <name type="common">Giant reed</name>
    <name type="synonym">Donax arundinaceus</name>
    <dbReference type="NCBI Taxonomy" id="35708"/>
    <lineage>
        <taxon>Eukaryota</taxon>
        <taxon>Viridiplantae</taxon>
        <taxon>Streptophyta</taxon>
        <taxon>Embryophyta</taxon>
        <taxon>Tracheophyta</taxon>
        <taxon>Spermatophyta</taxon>
        <taxon>Magnoliopsida</taxon>
        <taxon>Liliopsida</taxon>
        <taxon>Poales</taxon>
        <taxon>Poaceae</taxon>
        <taxon>PACMAD clade</taxon>
        <taxon>Arundinoideae</taxon>
        <taxon>Arundineae</taxon>
        <taxon>Arundo</taxon>
    </lineage>
</organism>
<dbReference type="EMBL" id="GBRH01203879">
    <property type="protein sequence ID" value="JAD94016.1"/>
    <property type="molecule type" value="Transcribed_RNA"/>
</dbReference>
<protein>
    <submittedName>
        <fullName evidence="1">Uncharacterized protein</fullName>
    </submittedName>
</protein>
<sequence length="91" mass="10635">MEHKQLLHDTIKDVRKRKVGHVNVAFCQLLVYTVKQPVHTCDKRNNARIGYQYSFRITSSSTSIHYSAYICLLLDWKIKFLLTSQGQKLLP</sequence>
<proteinExistence type="predicted"/>
<evidence type="ECO:0000313" key="1">
    <source>
        <dbReference type="EMBL" id="JAD94016.1"/>
    </source>
</evidence>
<dbReference type="AlphaFoldDB" id="A0A0A9E1W5"/>
<reference evidence="1" key="2">
    <citation type="journal article" date="2015" name="Data Brief">
        <title>Shoot transcriptome of the giant reed, Arundo donax.</title>
        <authorList>
            <person name="Barrero R.A."/>
            <person name="Guerrero F.D."/>
            <person name="Moolhuijzen P."/>
            <person name="Goolsby J.A."/>
            <person name="Tidwell J."/>
            <person name="Bellgard S.E."/>
            <person name="Bellgard M.I."/>
        </authorList>
    </citation>
    <scope>NUCLEOTIDE SEQUENCE</scope>
    <source>
        <tissue evidence="1">Shoot tissue taken approximately 20 cm above the soil surface</tissue>
    </source>
</reference>